<evidence type="ECO:0000256" key="1">
    <source>
        <dbReference type="ARBA" id="ARBA00022833"/>
    </source>
</evidence>
<sequence>MTDRPLTLMAVHAHPDDEATGTGGVLARYAAEGIRTVLVTCTDGGCGDGPGVSSRAIPDTIRRPSP</sequence>
<dbReference type="InterPro" id="IPR003737">
    <property type="entry name" value="GlcNAc_PI_deacetylase-related"/>
</dbReference>
<dbReference type="InterPro" id="IPR024078">
    <property type="entry name" value="LmbE-like_dom_sf"/>
</dbReference>
<evidence type="ECO:0000313" key="3">
    <source>
        <dbReference type="EMBL" id="GDY49937.1"/>
    </source>
</evidence>
<proteinExistence type="predicted"/>
<dbReference type="GO" id="GO:0016137">
    <property type="term" value="P:glycoside metabolic process"/>
    <property type="evidence" value="ECO:0007669"/>
    <property type="project" value="UniProtKB-ARBA"/>
</dbReference>
<dbReference type="AlphaFoldDB" id="A0A4D4KTZ0"/>
<comment type="caution">
    <text evidence="3">The sequence shown here is derived from an EMBL/GenBank/DDBJ whole genome shotgun (WGS) entry which is preliminary data.</text>
</comment>
<accession>A0A4D4KTZ0</accession>
<protein>
    <recommendedName>
        <fullName evidence="5">GlcNAc-PI de-N-acetylase</fullName>
    </recommendedName>
</protein>
<feature type="region of interest" description="Disordered" evidence="2">
    <location>
        <begin position="46"/>
        <end position="66"/>
    </location>
</feature>
<dbReference type="Pfam" id="PF02585">
    <property type="entry name" value="PIG-L"/>
    <property type="match status" value="1"/>
</dbReference>
<evidence type="ECO:0000256" key="2">
    <source>
        <dbReference type="SAM" id="MobiDB-lite"/>
    </source>
</evidence>
<dbReference type="EMBL" id="BJHW01000001">
    <property type="protein sequence ID" value="GDY49937.1"/>
    <property type="molecule type" value="Genomic_DNA"/>
</dbReference>
<gene>
    <name evidence="3" type="ORF">SVIO_005600</name>
</gene>
<dbReference type="Gene3D" id="3.40.50.10320">
    <property type="entry name" value="LmbE-like"/>
    <property type="match status" value="1"/>
</dbReference>
<dbReference type="SUPFAM" id="SSF102588">
    <property type="entry name" value="LmbE-like"/>
    <property type="match status" value="1"/>
</dbReference>
<keyword evidence="4" id="KW-1185">Reference proteome</keyword>
<evidence type="ECO:0000313" key="4">
    <source>
        <dbReference type="Proteomes" id="UP000301309"/>
    </source>
</evidence>
<keyword evidence="1" id="KW-0862">Zinc</keyword>
<dbReference type="Proteomes" id="UP000301309">
    <property type="component" value="Unassembled WGS sequence"/>
</dbReference>
<organism evidence="3 4">
    <name type="scientific">Streptomyces violaceusniger</name>
    <dbReference type="NCBI Taxonomy" id="68280"/>
    <lineage>
        <taxon>Bacteria</taxon>
        <taxon>Bacillati</taxon>
        <taxon>Actinomycetota</taxon>
        <taxon>Actinomycetes</taxon>
        <taxon>Kitasatosporales</taxon>
        <taxon>Streptomycetaceae</taxon>
        <taxon>Streptomyces</taxon>
        <taxon>Streptomyces violaceusniger group</taxon>
    </lineage>
</organism>
<reference evidence="3 4" key="1">
    <citation type="journal article" date="2020" name="Int. J. Syst. Evol. Microbiol.">
        <title>Reclassification of Streptomyces castelarensis and Streptomyces sporoclivatus as later heterotypic synonyms of Streptomyces antimycoticus.</title>
        <authorList>
            <person name="Komaki H."/>
            <person name="Tamura T."/>
        </authorList>
    </citation>
    <scope>NUCLEOTIDE SEQUENCE [LARGE SCALE GENOMIC DNA]</scope>
    <source>
        <strain evidence="3 4">NBRC 13459</strain>
    </source>
</reference>
<evidence type="ECO:0008006" key="5">
    <source>
        <dbReference type="Google" id="ProtNLM"/>
    </source>
</evidence>
<name>A0A4D4KTZ0_STRVO</name>